<dbReference type="PANTHER" id="PTHR34988">
    <property type="entry name" value="PROTEIN, PUTATIVE-RELATED"/>
    <property type="match status" value="1"/>
</dbReference>
<name>A0A1G1KVD4_9BACT</name>
<dbReference type="PROSITE" id="PS51742">
    <property type="entry name" value="PPC"/>
    <property type="match status" value="1"/>
</dbReference>
<dbReference type="SUPFAM" id="SSF117856">
    <property type="entry name" value="AF0104/ALDC/Ptd012-like"/>
    <property type="match status" value="1"/>
</dbReference>
<gene>
    <name evidence="2" type="ORF">A3G33_06290</name>
</gene>
<dbReference type="InterPro" id="IPR005175">
    <property type="entry name" value="PPC_dom"/>
</dbReference>
<dbReference type="PANTHER" id="PTHR34988:SF1">
    <property type="entry name" value="DNA-BINDING PROTEIN"/>
    <property type="match status" value="1"/>
</dbReference>
<organism evidence="2 3">
    <name type="scientific">Candidatus Danuiimicrobium aquiferis</name>
    <dbReference type="NCBI Taxonomy" id="1801832"/>
    <lineage>
        <taxon>Bacteria</taxon>
        <taxon>Pseudomonadati</taxon>
        <taxon>Candidatus Omnitrophota</taxon>
        <taxon>Candidatus Danuiimicrobium</taxon>
    </lineage>
</organism>
<dbReference type="Proteomes" id="UP000178187">
    <property type="component" value="Unassembled WGS sequence"/>
</dbReference>
<comment type="caution">
    <text evidence="2">The sequence shown here is derived from an EMBL/GenBank/DDBJ whole genome shotgun (WGS) entry which is preliminary data.</text>
</comment>
<evidence type="ECO:0000259" key="1">
    <source>
        <dbReference type="PROSITE" id="PS51742"/>
    </source>
</evidence>
<sequence length="140" mass="15673">MQVTPSGRFIGRFDYNTDLLASITELCKKENIRLGTFTVIGAVTSAKMGYYDQTAQKYVYCVSLEKKLEITSCVGNISLKGSEIFVHAHITLADWEGHCYGGHLMPGTNVFAAEYYIHELQGGELIREFDPETGLNLWPK</sequence>
<dbReference type="InterPro" id="IPR025707">
    <property type="entry name" value="DNA_bp_PD1"/>
</dbReference>
<dbReference type="AlphaFoldDB" id="A0A1G1KVD4"/>
<dbReference type="CDD" id="cd11378">
    <property type="entry name" value="DUF296"/>
    <property type="match status" value="1"/>
</dbReference>
<proteinExistence type="predicted"/>
<feature type="domain" description="PPC" evidence="1">
    <location>
        <begin position="3"/>
        <end position="140"/>
    </location>
</feature>
<protein>
    <recommendedName>
        <fullName evidence="1">PPC domain-containing protein</fullName>
    </recommendedName>
</protein>
<accession>A0A1G1KVD4</accession>
<evidence type="ECO:0000313" key="2">
    <source>
        <dbReference type="EMBL" id="OGW96893.1"/>
    </source>
</evidence>
<dbReference type="Gene3D" id="3.30.1330.80">
    <property type="entry name" value="Hypothetical protein, similar to alpha- acetolactate decarboxylase, domain 2"/>
    <property type="match status" value="1"/>
</dbReference>
<dbReference type="PIRSF" id="PIRSF016702">
    <property type="entry name" value="DNA_bp_PD1"/>
    <property type="match status" value="1"/>
</dbReference>
<dbReference type="EMBL" id="MHFR01000046">
    <property type="protein sequence ID" value="OGW96893.1"/>
    <property type="molecule type" value="Genomic_DNA"/>
</dbReference>
<evidence type="ECO:0000313" key="3">
    <source>
        <dbReference type="Proteomes" id="UP000178187"/>
    </source>
</evidence>
<dbReference type="Pfam" id="PF03479">
    <property type="entry name" value="PCC"/>
    <property type="match status" value="1"/>
</dbReference>
<reference evidence="2 3" key="1">
    <citation type="journal article" date="2016" name="Nat. Commun.">
        <title>Thousands of microbial genomes shed light on interconnected biogeochemical processes in an aquifer system.</title>
        <authorList>
            <person name="Anantharaman K."/>
            <person name="Brown C.T."/>
            <person name="Hug L.A."/>
            <person name="Sharon I."/>
            <person name="Castelle C.J."/>
            <person name="Probst A.J."/>
            <person name="Thomas B.C."/>
            <person name="Singh A."/>
            <person name="Wilkins M.J."/>
            <person name="Karaoz U."/>
            <person name="Brodie E.L."/>
            <person name="Williams K.H."/>
            <person name="Hubbard S.S."/>
            <person name="Banfield J.F."/>
        </authorList>
    </citation>
    <scope>NUCLEOTIDE SEQUENCE [LARGE SCALE GENOMIC DNA]</scope>
</reference>